<dbReference type="InterPro" id="IPR057780">
    <property type="entry name" value="Beta-prop_Vps41"/>
</dbReference>
<reference evidence="13 14" key="1">
    <citation type="journal article" date="2014" name="Nat. Commun.">
        <title>Klebsormidium flaccidum genome reveals primary factors for plant terrestrial adaptation.</title>
        <authorList>
            <person name="Hori K."/>
            <person name="Maruyama F."/>
            <person name="Fujisawa T."/>
            <person name="Togashi T."/>
            <person name="Yamamoto N."/>
            <person name="Seo M."/>
            <person name="Sato S."/>
            <person name="Yamada T."/>
            <person name="Mori H."/>
            <person name="Tajima N."/>
            <person name="Moriyama T."/>
            <person name="Ikeuchi M."/>
            <person name="Watanabe M."/>
            <person name="Wada H."/>
            <person name="Kobayashi K."/>
            <person name="Saito M."/>
            <person name="Masuda T."/>
            <person name="Sasaki-Sekimoto Y."/>
            <person name="Mashiguchi K."/>
            <person name="Awai K."/>
            <person name="Shimojima M."/>
            <person name="Masuda S."/>
            <person name="Iwai M."/>
            <person name="Nobusawa T."/>
            <person name="Narise T."/>
            <person name="Kondo S."/>
            <person name="Saito H."/>
            <person name="Sato R."/>
            <person name="Murakawa M."/>
            <person name="Ihara Y."/>
            <person name="Oshima-Yamada Y."/>
            <person name="Ohtaka K."/>
            <person name="Satoh M."/>
            <person name="Sonobe K."/>
            <person name="Ishii M."/>
            <person name="Ohtani R."/>
            <person name="Kanamori-Sato M."/>
            <person name="Honoki R."/>
            <person name="Miyazaki D."/>
            <person name="Mochizuki H."/>
            <person name="Umetsu J."/>
            <person name="Higashi K."/>
            <person name="Shibata D."/>
            <person name="Kamiya Y."/>
            <person name="Sato N."/>
            <person name="Nakamura Y."/>
            <person name="Tabata S."/>
            <person name="Ida S."/>
            <person name="Kurokawa K."/>
            <person name="Ohta H."/>
        </authorList>
    </citation>
    <scope>NUCLEOTIDE SEQUENCE [LARGE SCALE GENOMIC DNA]</scope>
    <source>
        <strain evidence="13 14">NIES-2285</strain>
    </source>
</reference>
<dbReference type="PROSITE" id="PS50089">
    <property type="entry name" value="ZF_RING_2"/>
    <property type="match status" value="1"/>
</dbReference>
<dbReference type="SUPFAM" id="SSF57850">
    <property type="entry name" value="RING/U-box"/>
    <property type="match status" value="1"/>
</dbReference>
<evidence type="ECO:0000259" key="12">
    <source>
        <dbReference type="PROSITE" id="PS50089"/>
    </source>
</evidence>
<evidence type="ECO:0000256" key="8">
    <source>
        <dbReference type="PROSITE-ProRule" id="PRU00175"/>
    </source>
</evidence>
<feature type="region of interest" description="Disordered" evidence="11">
    <location>
        <begin position="679"/>
        <end position="705"/>
    </location>
</feature>
<dbReference type="GO" id="GO:0034058">
    <property type="term" value="P:endosomal vesicle fusion"/>
    <property type="evidence" value="ECO:0000318"/>
    <property type="project" value="GO_Central"/>
</dbReference>
<evidence type="ECO:0000256" key="3">
    <source>
        <dbReference type="ARBA" id="ARBA00009582"/>
    </source>
</evidence>
<dbReference type="InterPro" id="IPR001841">
    <property type="entry name" value="Znf_RING"/>
</dbReference>
<dbReference type="InterPro" id="IPR057779">
    <property type="entry name" value="Znf_RING_Vps41"/>
</dbReference>
<keyword evidence="8" id="KW-0863">Zinc-finger</keyword>
<dbReference type="SUPFAM" id="SSF50978">
    <property type="entry name" value="WD40 repeat-like"/>
    <property type="match status" value="1"/>
</dbReference>
<feature type="region of interest" description="Disordered" evidence="11">
    <location>
        <begin position="1"/>
        <end position="59"/>
    </location>
</feature>
<name>A0A1Y1HHE1_KLENI</name>
<dbReference type="AlphaFoldDB" id="A0A1Y1HHE1"/>
<dbReference type="GO" id="GO:0006623">
    <property type="term" value="P:protein targeting to vacuole"/>
    <property type="evidence" value="ECO:0000318"/>
    <property type="project" value="GO_Central"/>
</dbReference>
<gene>
    <name evidence="13" type="ORF">KFL_000050110</name>
</gene>
<organism evidence="13 14">
    <name type="scientific">Klebsormidium nitens</name>
    <name type="common">Green alga</name>
    <name type="synonym">Ulothrix nitens</name>
    <dbReference type="NCBI Taxonomy" id="105231"/>
    <lineage>
        <taxon>Eukaryota</taxon>
        <taxon>Viridiplantae</taxon>
        <taxon>Streptophyta</taxon>
        <taxon>Klebsormidiophyceae</taxon>
        <taxon>Klebsormidiales</taxon>
        <taxon>Klebsormidiaceae</taxon>
        <taxon>Klebsormidium</taxon>
    </lineage>
</organism>
<feature type="compositionally biased region" description="Basic and acidic residues" evidence="11">
    <location>
        <begin position="32"/>
        <end position="41"/>
    </location>
</feature>
<dbReference type="EMBL" id="DF236954">
    <property type="protein sequence ID" value="GAQ77874.1"/>
    <property type="molecule type" value="Genomic_DNA"/>
</dbReference>
<dbReference type="Gene3D" id="1.25.40.10">
    <property type="entry name" value="Tetratricopeptide repeat domain"/>
    <property type="match status" value="1"/>
</dbReference>
<dbReference type="GO" id="GO:0016236">
    <property type="term" value="P:macroautophagy"/>
    <property type="evidence" value="ECO:0000318"/>
    <property type="project" value="GO_Central"/>
</dbReference>
<comment type="function">
    <text evidence="7">Required for vacuolar assembly and vacuolar traffic.</text>
</comment>
<dbReference type="PROSITE" id="PS50236">
    <property type="entry name" value="CHCR"/>
    <property type="match status" value="1"/>
</dbReference>
<dbReference type="InterPro" id="IPR000547">
    <property type="entry name" value="Clathrin_H-chain/VPS_repeat"/>
</dbReference>
<dbReference type="InterPro" id="IPR013083">
    <property type="entry name" value="Znf_RING/FYVE/PHD"/>
</dbReference>
<evidence type="ECO:0000256" key="9">
    <source>
        <dbReference type="PROSITE-ProRule" id="PRU00221"/>
    </source>
</evidence>
<evidence type="ECO:0000313" key="14">
    <source>
        <dbReference type="Proteomes" id="UP000054558"/>
    </source>
</evidence>
<dbReference type="PIRSF" id="PIRSF028921">
    <property type="entry name" value="VPS41"/>
    <property type="match status" value="1"/>
</dbReference>
<dbReference type="OrthoDB" id="244107at2759"/>
<dbReference type="Gene3D" id="3.30.40.10">
    <property type="entry name" value="Zinc/RING finger domain, C3HC4 (zinc finger)"/>
    <property type="match status" value="1"/>
</dbReference>
<dbReference type="PANTHER" id="PTHR12616">
    <property type="entry name" value="VACUOLAR PROTEIN SORTING VPS41"/>
    <property type="match status" value="1"/>
</dbReference>
<dbReference type="InterPro" id="IPR011990">
    <property type="entry name" value="TPR-like_helical_dom_sf"/>
</dbReference>
<feature type="repeat" description="CHCR" evidence="10">
    <location>
        <begin position="686"/>
        <end position="831"/>
    </location>
</feature>
<dbReference type="SMART" id="SM00320">
    <property type="entry name" value="WD40"/>
    <property type="match status" value="1"/>
</dbReference>
<feature type="compositionally biased region" description="Acidic residues" evidence="11">
    <location>
        <begin position="22"/>
        <end position="31"/>
    </location>
</feature>
<dbReference type="STRING" id="105231.A0A1Y1HHE1"/>
<dbReference type="InterPro" id="IPR016902">
    <property type="entry name" value="Vps41"/>
</dbReference>
<evidence type="ECO:0000256" key="4">
    <source>
        <dbReference type="ARBA" id="ARBA00022448"/>
    </source>
</evidence>
<dbReference type="InterPro" id="IPR045111">
    <property type="entry name" value="Vps41/Vps8"/>
</dbReference>
<dbReference type="InterPro" id="IPR015943">
    <property type="entry name" value="WD40/YVTN_repeat-like_dom_sf"/>
</dbReference>
<feature type="domain" description="RING-type" evidence="12">
    <location>
        <begin position="993"/>
        <end position="1050"/>
    </location>
</feature>
<keyword evidence="9" id="KW-0853">WD repeat</keyword>
<sequence length="1086" mass="118959">MDKNSDESVKAQRHYMSSADESGGDEGDDEAEVGKGERGRDDAEEEEEEEEEEEPKLKYQRLWGSLPEILAKENAATCLGVAEKMLALGTQNGGVHILDFSGHEVKCFPSHTAAVNDVSFDLAGEYVASCSDDGTVVVNGLYSEERERHNYYRPIKTVAIDPEYSTKKDRQFVAGGLAGTLVLHTKGWLGPKDTALHSGEGPIHAVRWRTSLVAWANDLGVKLYDMATGQRISYIDMPRGGISAGLLRPHLVWQDDALLVIGWASTIKLAAIRTKSPNPPETPKPPSNGSVLAPAAAASTLMAGLNAMDFLGAAKTVGLGLPGPAKYVEILASIQADYLISGIAPYGKDLVVLAYIHDQPEGTATSAPPHASGQRPEVRILTRENEELTSDALSVNGFQQYQAKDYRLIHAPFMGSSEKGGQWSAGDEPLYYIVSPKDVVQAKPRDADDHVAWLVQHGRHEKALEAVEKGGARQEVLEEVGARYLDHLVLERQYGKAAQLCPKLLKGNAAAWERWVFHFASLRQLPALAPYIPTANPQLRETVYEVVLNAFLAAPSEHERFLDLVRTWPPSLYTVTTMIAAVQQRLVAFPHSAALQAALAELYLHNHQWEEALGLYLQLRRTDVFDFIERHKLQAACRDKALPLLKLDAPRAVTMLVQHRADIPPSDVVSQIQHEMRRQKRAGLAAPSGESSPGGSQAGPKGGRSRRDLRKLLHLYLHGLFEVDMTAGKEYHGMQVELYADYEPRFLLPFLRSSSFYPLEKAYETCKARGLTREVVFILGRMGNAREALGLIIEELHDMEQAIEFVSSQHDDELWEELISHSLHDPGMVGALLEHTVGNIDPLGLINRVPRGMAIPRLRDRLARIISDYRTETSLREGCNNILQSDCVALLIKFYNEARHAVRVGDPDPATPVAPEPPATTGASSLLNLPGFFPPPTVSSDELDRLPLLPSDEGSEVFGAFSFDAFMGTAKPAPVQTKDASKKKVGGNKPGRCSICLEPISVKDGDVVVFFCWHAYHLSCLSESEKRGKAASEEGLGKDGDEGLRCVLCTTAAAVKKNAHLLRTTTGSIDRSQTRSSVGWGQSASA</sequence>
<proteinExistence type="inferred from homology"/>
<accession>A0A1Y1HHE1</accession>
<feature type="compositionally biased region" description="Low complexity" evidence="11">
    <location>
        <begin position="682"/>
        <end position="695"/>
    </location>
</feature>
<evidence type="ECO:0000256" key="1">
    <source>
        <dbReference type="ARBA" id="ARBA00004132"/>
    </source>
</evidence>
<dbReference type="Pfam" id="PF23555">
    <property type="entry name" value="zf-RING_Vps41"/>
    <property type="match status" value="1"/>
</dbReference>
<dbReference type="Proteomes" id="UP000054558">
    <property type="component" value="Unassembled WGS sequence"/>
</dbReference>
<feature type="compositionally biased region" description="Basic and acidic residues" evidence="11">
    <location>
        <begin position="1"/>
        <end position="10"/>
    </location>
</feature>
<keyword evidence="14" id="KW-1185">Reference proteome</keyword>
<dbReference type="OMA" id="PQLVWQD"/>
<dbReference type="SMART" id="SM00184">
    <property type="entry name" value="RING"/>
    <property type="match status" value="1"/>
</dbReference>
<dbReference type="GO" id="GO:0005770">
    <property type="term" value="C:late endosome"/>
    <property type="evidence" value="ECO:0000318"/>
    <property type="project" value="GO_Central"/>
</dbReference>
<evidence type="ECO:0000256" key="6">
    <source>
        <dbReference type="ARBA" id="ARBA00029538"/>
    </source>
</evidence>
<evidence type="ECO:0000256" key="11">
    <source>
        <dbReference type="SAM" id="MobiDB-lite"/>
    </source>
</evidence>
<dbReference type="Pfam" id="PF23556">
    <property type="entry name" value="TPR_Vps41"/>
    <property type="match status" value="1"/>
</dbReference>
<feature type="repeat" description="WD" evidence="9">
    <location>
        <begin position="108"/>
        <end position="138"/>
    </location>
</feature>
<comment type="subcellular location">
    <subcellularLocation>
        <location evidence="1">Cytoplasmic vesicle</location>
        <location evidence="1">Clathrin-coated vesicle</location>
    </subcellularLocation>
    <subcellularLocation>
        <location evidence="2">Late endosome</location>
    </subcellularLocation>
</comment>
<protein>
    <recommendedName>
        <fullName evidence="6 7">Vacuolar protein sorting-associated protein 41 homolog</fullName>
    </recommendedName>
</protein>
<evidence type="ECO:0000256" key="2">
    <source>
        <dbReference type="ARBA" id="ARBA00004603"/>
    </source>
</evidence>
<comment type="similarity">
    <text evidence="3 7">Belongs to the VPS41 family.</text>
</comment>
<feature type="compositionally biased region" description="Acidic residues" evidence="11">
    <location>
        <begin position="42"/>
        <end position="54"/>
    </location>
</feature>
<dbReference type="InterPro" id="IPR036322">
    <property type="entry name" value="WD40_repeat_dom_sf"/>
</dbReference>
<dbReference type="GO" id="GO:0009267">
    <property type="term" value="P:cellular response to starvation"/>
    <property type="evidence" value="ECO:0000318"/>
    <property type="project" value="GO_Central"/>
</dbReference>
<dbReference type="GO" id="GO:0030136">
    <property type="term" value="C:clathrin-coated vesicle"/>
    <property type="evidence" value="ECO:0007669"/>
    <property type="project" value="UniProtKB-SubCell"/>
</dbReference>
<dbReference type="SMART" id="SM00299">
    <property type="entry name" value="CLH"/>
    <property type="match status" value="1"/>
</dbReference>
<dbReference type="GO" id="GO:0005794">
    <property type="term" value="C:Golgi apparatus"/>
    <property type="evidence" value="ECO:0007669"/>
    <property type="project" value="UniProtKB-SubCell"/>
</dbReference>
<dbReference type="InterPro" id="IPR001680">
    <property type="entry name" value="WD40_rpt"/>
</dbReference>
<keyword evidence="8" id="KW-0479">Metal-binding</keyword>
<dbReference type="GO" id="GO:0030897">
    <property type="term" value="C:HOPS complex"/>
    <property type="evidence" value="ECO:0000318"/>
    <property type="project" value="GO_Central"/>
</dbReference>
<dbReference type="GO" id="GO:0008270">
    <property type="term" value="F:zinc ion binding"/>
    <property type="evidence" value="ECO:0007669"/>
    <property type="project" value="UniProtKB-KW"/>
</dbReference>
<evidence type="ECO:0000256" key="10">
    <source>
        <dbReference type="PROSITE-ProRule" id="PRU01006"/>
    </source>
</evidence>
<evidence type="ECO:0000256" key="5">
    <source>
        <dbReference type="ARBA" id="ARBA00022927"/>
    </source>
</evidence>
<keyword evidence="8" id="KW-0862">Zinc</keyword>
<dbReference type="CDD" id="cd16687">
    <property type="entry name" value="RING-H2_Vps8"/>
    <property type="match status" value="1"/>
</dbReference>
<dbReference type="Gene3D" id="2.130.10.10">
    <property type="entry name" value="YVTN repeat-like/Quinoprotein amine dehydrogenase"/>
    <property type="match status" value="1"/>
</dbReference>
<keyword evidence="5 7" id="KW-0653">Protein transport</keyword>
<dbReference type="PROSITE" id="PS50082">
    <property type="entry name" value="WD_REPEATS_2"/>
    <property type="match status" value="1"/>
</dbReference>
<dbReference type="Pfam" id="PF23411">
    <property type="entry name" value="Beta-prop_Vps41"/>
    <property type="match status" value="1"/>
</dbReference>
<evidence type="ECO:0000313" key="13">
    <source>
        <dbReference type="EMBL" id="GAQ77874.1"/>
    </source>
</evidence>
<keyword evidence="4 7" id="KW-0813">Transport</keyword>
<evidence type="ECO:0000256" key="7">
    <source>
        <dbReference type="PIRNR" id="PIRNR028921"/>
    </source>
</evidence>
<dbReference type="PANTHER" id="PTHR12616:SF1">
    <property type="entry name" value="VACUOLAR PROTEIN SORTING-ASSOCIATED PROTEIN 41 HOMOLOG"/>
    <property type="match status" value="1"/>
</dbReference>